<protein>
    <submittedName>
        <fullName evidence="1">Unannotated protein</fullName>
    </submittedName>
</protein>
<proteinExistence type="predicted"/>
<organism evidence="1">
    <name type="scientific">freshwater metagenome</name>
    <dbReference type="NCBI Taxonomy" id="449393"/>
    <lineage>
        <taxon>unclassified sequences</taxon>
        <taxon>metagenomes</taxon>
        <taxon>ecological metagenomes</taxon>
    </lineage>
</organism>
<reference evidence="1" key="1">
    <citation type="submission" date="2020-05" db="EMBL/GenBank/DDBJ databases">
        <authorList>
            <person name="Chiriac C."/>
            <person name="Salcher M."/>
            <person name="Ghai R."/>
            <person name="Kavagutti S V."/>
        </authorList>
    </citation>
    <scope>NUCLEOTIDE SEQUENCE</scope>
</reference>
<evidence type="ECO:0000313" key="1">
    <source>
        <dbReference type="EMBL" id="CAB4791332.1"/>
    </source>
</evidence>
<sequence>MVRANTPPSKLIAALVPRPAPIEIKNRPCGTSTYPGTETVVVVGWVRLTSTMASLSGTAGTNVEGRYLLSVAAPNVVAPVGASEYGTYNTPD</sequence>
<dbReference type="AlphaFoldDB" id="A0A6J6X383"/>
<accession>A0A6J6X383</accession>
<gene>
    <name evidence="1" type="ORF">UFOPK2992_00460</name>
</gene>
<name>A0A6J6X383_9ZZZZ</name>
<dbReference type="EMBL" id="CAFAAI010000057">
    <property type="protein sequence ID" value="CAB4791332.1"/>
    <property type="molecule type" value="Genomic_DNA"/>
</dbReference>